<feature type="region of interest" description="Disordered" evidence="1">
    <location>
        <begin position="1"/>
        <end position="30"/>
    </location>
</feature>
<dbReference type="Proteomes" id="UP000608024">
    <property type="component" value="Unassembled WGS sequence"/>
</dbReference>
<evidence type="ECO:0000313" key="3">
    <source>
        <dbReference type="Proteomes" id="UP000608024"/>
    </source>
</evidence>
<organism evidence="2 3">
    <name type="scientific">Streptomyces longispororuber</name>
    <dbReference type="NCBI Taxonomy" id="68230"/>
    <lineage>
        <taxon>Bacteria</taxon>
        <taxon>Bacillati</taxon>
        <taxon>Actinomycetota</taxon>
        <taxon>Actinomycetes</taxon>
        <taxon>Kitasatosporales</taxon>
        <taxon>Streptomycetaceae</taxon>
        <taxon>Streptomyces</taxon>
    </lineage>
</organism>
<proteinExistence type="predicted"/>
<protein>
    <recommendedName>
        <fullName evidence="4">Type I-E CRISPR-associated protein Cse2/CasB</fullName>
    </recommendedName>
</protein>
<evidence type="ECO:0000313" key="2">
    <source>
        <dbReference type="EMBL" id="GHE78423.1"/>
    </source>
</evidence>
<keyword evidence="3" id="KW-1185">Reference proteome</keyword>
<feature type="region of interest" description="Disordered" evidence="1">
    <location>
        <begin position="205"/>
        <end position="230"/>
    </location>
</feature>
<dbReference type="EMBL" id="BNBT01000102">
    <property type="protein sequence ID" value="GHE78423.1"/>
    <property type="molecule type" value="Genomic_DNA"/>
</dbReference>
<dbReference type="Pfam" id="PF09485">
    <property type="entry name" value="CRISPR_Cse2"/>
    <property type="match status" value="1"/>
</dbReference>
<feature type="compositionally biased region" description="Low complexity" evidence="1">
    <location>
        <begin position="210"/>
        <end position="230"/>
    </location>
</feature>
<dbReference type="AlphaFoldDB" id="A0A919DTX7"/>
<gene>
    <name evidence="2" type="ORF">GCM10018785_53230</name>
</gene>
<dbReference type="NCBIfam" id="TIGR02548">
    <property type="entry name" value="casB_cse2"/>
    <property type="match status" value="1"/>
</dbReference>
<sequence>MTTVTNPPPPEPENTVPEKTAPENSGRSRVPYWRRYLRADGTWVPSMADAGPPGEELADLRSGLGQPVGSVMALWPYYATETDGALTPELEAEHGAVTLYGLHQQGQRRPMHRRHVGLGQALRRLRDSEKFLEKALDRRVEAAATTTSVPALLYRLRGLVTQLRGQSVPLDYDLLMRDLLMWMEPEPRKWVRSRWGLGYYARGGQGGTGSRDAAAAARVSQDASDVPPGN</sequence>
<dbReference type="InterPro" id="IPR038287">
    <property type="entry name" value="Cse2_sf"/>
</dbReference>
<name>A0A919DTX7_9ACTN</name>
<accession>A0A919DTX7</accession>
<dbReference type="CDD" id="cd09731">
    <property type="entry name" value="Cse2_I-E"/>
    <property type="match status" value="1"/>
</dbReference>
<reference evidence="2" key="1">
    <citation type="journal article" date="2014" name="Int. J. Syst. Evol. Microbiol.">
        <title>Complete genome sequence of Corynebacterium casei LMG S-19264T (=DSM 44701T), isolated from a smear-ripened cheese.</title>
        <authorList>
            <consortium name="US DOE Joint Genome Institute (JGI-PGF)"/>
            <person name="Walter F."/>
            <person name="Albersmeier A."/>
            <person name="Kalinowski J."/>
            <person name="Ruckert C."/>
        </authorList>
    </citation>
    <scope>NUCLEOTIDE SEQUENCE</scope>
    <source>
        <strain evidence="2">JCM 4784</strain>
    </source>
</reference>
<feature type="compositionally biased region" description="Pro residues" evidence="1">
    <location>
        <begin position="1"/>
        <end position="12"/>
    </location>
</feature>
<dbReference type="Gene3D" id="1.10.520.40">
    <property type="entry name" value="CRISPR-associated protein Cse2"/>
    <property type="match status" value="1"/>
</dbReference>
<dbReference type="InterPro" id="IPR013382">
    <property type="entry name" value="CRISPR-assoc_prot_Cse2"/>
</dbReference>
<evidence type="ECO:0008006" key="4">
    <source>
        <dbReference type="Google" id="ProtNLM"/>
    </source>
</evidence>
<reference evidence="2" key="2">
    <citation type="submission" date="2020-09" db="EMBL/GenBank/DDBJ databases">
        <authorList>
            <person name="Sun Q."/>
            <person name="Ohkuma M."/>
        </authorList>
    </citation>
    <scope>NUCLEOTIDE SEQUENCE</scope>
    <source>
        <strain evidence="2">JCM 4784</strain>
    </source>
</reference>
<comment type="caution">
    <text evidence="2">The sequence shown here is derived from an EMBL/GenBank/DDBJ whole genome shotgun (WGS) entry which is preliminary data.</text>
</comment>
<evidence type="ECO:0000256" key="1">
    <source>
        <dbReference type="SAM" id="MobiDB-lite"/>
    </source>
</evidence>